<evidence type="ECO:0000313" key="2">
    <source>
        <dbReference type="EMBL" id="SVP95499.1"/>
    </source>
</evidence>
<proteinExistence type="predicted"/>
<evidence type="ECO:0008006" key="3">
    <source>
        <dbReference type="Google" id="ProtNLM"/>
    </source>
</evidence>
<dbReference type="Gene3D" id="3.40.50.150">
    <property type="entry name" value="Vaccinia Virus protein VP39"/>
    <property type="match status" value="1"/>
</dbReference>
<dbReference type="VEuPathDB" id="PiroplasmaDB:TA10225"/>
<sequence>MVERVINSHCYRYKKMQGDELPSFMKNRGFLYQVLADASGDLSERPWNKLSMIDDRIVSSGSSAVIQELITRDAFADRTTVWDPFCHNGSLLLELLSYLNDEKFRAESPNYPLHNCANDLLAKLKDQNAVQQTETKETTRNIEIKFDCKLITDVPLDLNKCVILTNLYYGNKEMKAQYSNYFREFLKFIKSKSPQTPSVYVISPRSFKRVSKLKWETLMVFNNNGIIVDFLKLLK</sequence>
<dbReference type="EMBL" id="UIVS01000004">
    <property type="protein sequence ID" value="SVP95499.1"/>
    <property type="molecule type" value="Genomic_DNA"/>
</dbReference>
<name>A0A3B0NCA4_THEAN</name>
<evidence type="ECO:0000313" key="1">
    <source>
        <dbReference type="EMBL" id="SVP94825.1"/>
    </source>
</evidence>
<dbReference type="EMBL" id="UIVT01000004">
    <property type="protein sequence ID" value="SVP94825.1"/>
    <property type="molecule type" value="Genomic_DNA"/>
</dbReference>
<accession>A0A3B0NCA4</accession>
<gene>
    <name evidence="1" type="ORF">TAT_000366000</name>
    <name evidence="2" type="ORF">TAV_000366000</name>
</gene>
<protein>
    <recommendedName>
        <fullName evidence="3">DNA methylase adenine-specific domain-containing protein</fullName>
    </recommendedName>
</protein>
<dbReference type="InterPro" id="IPR029063">
    <property type="entry name" value="SAM-dependent_MTases_sf"/>
</dbReference>
<dbReference type="AlphaFoldDB" id="A0A3B0NCA4"/>
<organism evidence="2">
    <name type="scientific">Theileria annulata</name>
    <dbReference type="NCBI Taxonomy" id="5874"/>
    <lineage>
        <taxon>Eukaryota</taxon>
        <taxon>Sar</taxon>
        <taxon>Alveolata</taxon>
        <taxon>Apicomplexa</taxon>
        <taxon>Aconoidasida</taxon>
        <taxon>Piroplasmida</taxon>
        <taxon>Theileriidae</taxon>
        <taxon>Theileria</taxon>
    </lineage>
</organism>
<reference evidence="2" key="1">
    <citation type="submission" date="2018-07" db="EMBL/GenBank/DDBJ databases">
        <authorList>
            <person name="Quirk P.G."/>
            <person name="Krulwich T.A."/>
        </authorList>
    </citation>
    <scope>NUCLEOTIDE SEQUENCE</scope>
    <source>
        <strain evidence="2">Anand</strain>
    </source>
</reference>